<comment type="similarity">
    <text evidence="2 6">Belongs to the RRF family.</text>
</comment>
<dbReference type="CDD" id="cd00520">
    <property type="entry name" value="RRF"/>
    <property type="match status" value="1"/>
</dbReference>
<comment type="subcellular location">
    <subcellularLocation>
        <location evidence="1 6">Cytoplasm</location>
    </subcellularLocation>
</comment>
<accession>A0A9W6MNW6</accession>
<dbReference type="AlphaFoldDB" id="A0A9W6MNW6"/>
<dbReference type="Proteomes" id="UP001143486">
    <property type="component" value="Unassembled WGS sequence"/>
</dbReference>
<reference evidence="8" key="1">
    <citation type="journal article" date="2014" name="Int. J. Syst. Evol. Microbiol.">
        <title>Complete genome sequence of Corynebacterium casei LMG S-19264T (=DSM 44701T), isolated from a smear-ripened cheese.</title>
        <authorList>
            <consortium name="US DOE Joint Genome Institute (JGI-PGF)"/>
            <person name="Walter F."/>
            <person name="Albersmeier A."/>
            <person name="Kalinowski J."/>
            <person name="Ruckert C."/>
        </authorList>
    </citation>
    <scope>NUCLEOTIDE SEQUENCE</scope>
    <source>
        <strain evidence="8">VKM B-1513</strain>
    </source>
</reference>
<dbReference type="HAMAP" id="MF_00040">
    <property type="entry name" value="RRF"/>
    <property type="match status" value="1"/>
</dbReference>
<evidence type="ECO:0000256" key="1">
    <source>
        <dbReference type="ARBA" id="ARBA00004496"/>
    </source>
</evidence>
<proteinExistence type="inferred from homology"/>
<dbReference type="EMBL" id="BSFE01000004">
    <property type="protein sequence ID" value="GLK52361.1"/>
    <property type="molecule type" value="Genomic_DNA"/>
</dbReference>
<feature type="domain" description="Ribosome recycling factor" evidence="7">
    <location>
        <begin position="23"/>
        <end position="186"/>
    </location>
</feature>
<dbReference type="NCBIfam" id="TIGR00496">
    <property type="entry name" value="frr"/>
    <property type="match status" value="1"/>
</dbReference>
<dbReference type="PANTHER" id="PTHR20982">
    <property type="entry name" value="RIBOSOME RECYCLING FACTOR"/>
    <property type="match status" value="1"/>
</dbReference>
<comment type="caution">
    <text evidence="8">The sequence shown here is derived from an EMBL/GenBank/DDBJ whole genome shotgun (WGS) entry which is preliminary data.</text>
</comment>
<evidence type="ECO:0000256" key="2">
    <source>
        <dbReference type="ARBA" id="ARBA00005912"/>
    </source>
</evidence>
<evidence type="ECO:0000313" key="9">
    <source>
        <dbReference type="Proteomes" id="UP001143486"/>
    </source>
</evidence>
<dbReference type="Gene3D" id="1.10.132.20">
    <property type="entry name" value="Ribosome-recycling factor"/>
    <property type="match status" value="1"/>
</dbReference>
<evidence type="ECO:0000256" key="4">
    <source>
        <dbReference type="ARBA" id="ARBA00022917"/>
    </source>
</evidence>
<protein>
    <recommendedName>
        <fullName evidence="6">Ribosome-recycling factor</fullName>
        <shortName evidence="6">RRF</shortName>
    </recommendedName>
    <alternativeName>
        <fullName evidence="6">Ribosome-releasing factor</fullName>
    </alternativeName>
</protein>
<keyword evidence="4 6" id="KW-0648">Protein biosynthesis</keyword>
<dbReference type="Pfam" id="PF01765">
    <property type="entry name" value="RRF"/>
    <property type="match status" value="1"/>
</dbReference>
<dbReference type="RefSeq" id="WP_271186729.1">
    <property type="nucleotide sequence ID" value="NZ_BSFE01000004.1"/>
</dbReference>
<dbReference type="InterPro" id="IPR036191">
    <property type="entry name" value="RRF_sf"/>
</dbReference>
<name>A0A9W6MNW6_9PROT</name>
<dbReference type="Gene3D" id="3.30.1360.40">
    <property type="match status" value="1"/>
</dbReference>
<dbReference type="SUPFAM" id="SSF55194">
    <property type="entry name" value="Ribosome recycling factor, RRF"/>
    <property type="match status" value="1"/>
</dbReference>
<dbReference type="GO" id="GO:0043023">
    <property type="term" value="F:ribosomal large subunit binding"/>
    <property type="evidence" value="ECO:0007669"/>
    <property type="project" value="TreeGrafter"/>
</dbReference>
<evidence type="ECO:0000256" key="6">
    <source>
        <dbReference type="HAMAP-Rule" id="MF_00040"/>
    </source>
</evidence>
<evidence type="ECO:0000256" key="3">
    <source>
        <dbReference type="ARBA" id="ARBA00022490"/>
    </source>
</evidence>
<evidence type="ECO:0000259" key="7">
    <source>
        <dbReference type="Pfam" id="PF01765"/>
    </source>
</evidence>
<dbReference type="FunFam" id="3.30.1360.40:FF:000001">
    <property type="entry name" value="Ribosome-recycling factor"/>
    <property type="match status" value="1"/>
</dbReference>
<dbReference type="InterPro" id="IPR002661">
    <property type="entry name" value="Ribosome_recyc_fac"/>
</dbReference>
<dbReference type="PANTHER" id="PTHR20982:SF3">
    <property type="entry name" value="MITOCHONDRIAL RIBOSOME RECYCLING FACTOR PSEUDO 1"/>
    <property type="match status" value="1"/>
</dbReference>
<keyword evidence="9" id="KW-1185">Reference proteome</keyword>
<comment type="function">
    <text evidence="5 6">Responsible for the release of ribosomes from messenger RNA at the termination of protein biosynthesis. May increase the efficiency of translation by recycling ribosomes from one round of translation to another.</text>
</comment>
<keyword evidence="3 6" id="KW-0963">Cytoplasm</keyword>
<organism evidence="8 9">
    <name type="scientific">Maricaulis virginensis</name>
    <dbReference type="NCBI Taxonomy" id="144022"/>
    <lineage>
        <taxon>Bacteria</taxon>
        <taxon>Pseudomonadati</taxon>
        <taxon>Pseudomonadota</taxon>
        <taxon>Alphaproteobacteria</taxon>
        <taxon>Maricaulales</taxon>
        <taxon>Maricaulaceae</taxon>
        <taxon>Maricaulis</taxon>
    </lineage>
</organism>
<dbReference type="GO" id="GO:0002184">
    <property type="term" value="P:cytoplasmic translational termination"/>
    <property type="evidence" value="ECO:0007669"/>
    <property type="project" value="TreeGrafter"/>
</dbReference>
<dbReference type="GO" id="GO:0005829">
    <property type="term" value="C:cytosol"/>
    <property type="evidence" value="ECO:0007669"/>
    <property type="project" value="GOC"/>
</dbReference>
<reference evidence="8" key="2">
    <citation type="submission" date="2023-01" db="EMBL/GenBank/DDBJ databases">
        <authorList>
            <person name="Sun Q."/>
            <person name="Evtushenko L."/>
        </authorList>
    </citation>
    <scope>NUCLEOTIDE SEQUENCE</scope>
    <source>
        <strain evidence="8">VKM B-1513</strain>
    </source>
</reference>
<dbReference type="InterPro" id="IPR023584">
    <property type="entry name" value="Ribosome_recyc_fac_dom"/>
</dbReference>
<dbReference type="FunFam" id="1.10.132.20:FF:000001">
    <property type="entry name" value="Ribosome-recycling factor"/>
    <property type="match status" value="1"/>
</dbReference>
<gene>
    <name evidence="6 8" type="primary">frr</name>
    <name evidence="8" type="ORF">GCM10017621_18690</name>
</gene>
<sequence length="188" mass="20909">MSDDIDFDEADLKRRMDGAIEALRKEFGGLRTGRASAGLLDPIKVEAYGTPTPINQVATVSVPEPRMISVQVWDRTMVAAVDKAIRNSGIGLNPVMEGQLLRIPIPPLNEERRAEIAKLAGTYAEHARVAVRNVRRDGMDALKKMEKDGVLSEDEHKSFAEDVQKLTDDAIKRIDESLKTKQEEIMQV</sequence>
<evidence type="ECO:0000313" key="8">
    <source>
        <dbReference type="EMBL" id="GLK52361.1"/>
    </source>
</evidence>
<evidence type="ECO:0000256" key="5">
    <source>
        <dbReference type="ARBA" id="ARBA00025050"/>
    </source>
</evidence>